<gene>
    <name evidence="5" type="ORF">E1B28_007333</name>
</gene>
<organism evidence="5 6">
    <name type="scientific">Marasmius oreades</name>
    <name type="common">fairy-ring Marasmius</name>
    <dbReference type="NCBI Taxonomy" id="181124"/>
    <lineage>
        <taxon>Eukaryota</taxon>
        <taxon>Fungi</taxon>
        <taxon>Dikarya</taxon>
        <taxon>Basidiomycota</taxon>
        <taxon>Agaricomycotina</taxon>
        <taxon>Agaricomycetes</taxon>
        <taxon>Agaricomycetidae</taxon>
        <taxon>Agaricales</taxon>
        <taxon>Marasmiineae</taxon>
        <taxon>Marasmiaceae</taxon>
        <taxon>Marasmius</taxon>
    </lineage>
</organism>
<comment type="caution">
    <text evidence="5">The sequence shown here is derived from an EMBL/GenBank/DDBJ whole genome shotgun (WGS) entry which is preliminary data.</text>
</comment>
<reference evidence="5" key="1">
    <citation type="journal article" date="2021" name="Genome Biol. Evol.">
        <title>The assembled and annotated genome of the fairy-ring fungus Marasmius oreades.</title>
        <authorList>
            <person name="Hiltunen M."/>
            <person name="Ament-Velasquez S.L."/>
            <person name="Johannesson H."/>
        </authorList>
    </citation>
    <scope>NUCLEOTIDE SEQUENCE</scope>
    <source>
        <strain evidence="5">03SP1</strain>
    </source>
</reference>
<evidence type="ECO:0000256" key="2">
    <source>
        <dbReference type="ARBA" id="ARBA00022679"/>
    </source>
</evidence>
<dbReference type="KEGG" id="more:E1B28_007333"/>
<dbReference type="InterPro" id="IPR029063">
    <property type="entry name" value="SAM-dependent_MTases_sf"/>
</dbReference>
<dbReference type="Proteomes" id="UP001049176">
    <property type="component" value="Chromosome 4"/>
</dbReference>
<dbReference type="InterPro" id="IPR051654">
    <property type="entry name" value="Meroterpenoid_MTases"/>
</dbReference>
<name>A0A9P7S1H7_9AGAR</name>
<dbReference type="Gene3D" id="3.40.50.150">
    <property type="entry name" value="Vaccinia Virus protein VP39"/>
    <property type="match status" value="1"/>
</dbReference>
<evidence type="ECO:0000256" key="4">
    <source>
        <dbReference type="ARBA" id="ARBA00038314"/>
    </source>
</evidence>
<proteinExistence type="inferred from homology"/>
<comment type="similarity">
    <text evidence="4">Belongs to the class I-like SAM-binding methyltransferase superfamily.</text>
</comment>
<dbReference type="GeneID" id="66076409"/>
<dbReference type="EMBL" id="CM032184">
    <property type="protein sequence ID" value="KAG7093674.1"/>
    <property type="molecule type" value="Genomic_DNA"/>
</dbReference>
<keyword evidence="6" id="KW-1185">Reference proteome</keyword>
<evidence type="ECO:0000313" key="5">
    <source>
        <dbReference type="EMBL" id="KAG7093674.1"/>
    </source>
</evidence>
<comment type="pathway">
    <text evidence="1">Secondary metabolite biosynthesis.</text>
</comment>
<evidence type="ECO:0000256" key="1">
    <source>
        <dbReference type="ARBA" id="ARBA00005179"/>
    </source>
</evidence>
<keyword evidence="2" id="KW-0808">Transferase</keyword>
<accession>A0A9P7S1H7</accession>
<dbReference type="OrthoDB" id="2094832at2759"/>
<dbReference type="PANTHER" id="PTHR35897">
    <property type="entry name" value="METHYLTRANSFERASE AUSD"/>
    <property type="match status" value="1"/>
</dbReference>
<keyword evidence="3" id="KW-0949">S-adenosyl-L-methionine</keyword>
<protein>
    <submittedName>
        <fullName evidence="5">Uncharacterized protein</fullName>
    </submittedName>
</protein>
<dbReference type="SUPFAM" id="SSF53335">
    <property type="entry name" value="S-adenosyl-L-methionine-dependent methyltransferases"/>
    <property type="match status" value="1"/>
</dbReference>
<dbReference type="RefSeq" id="XP_043010144.1">
    <property type="nucleotide sequence ID" value="XM_043152059.1"/>
</dbReference>
<dbReference type="PANTHER" id="PTHR35897:SF1">
    <property type="entry name" value="METHYLTRANSFERASE AUSD"/>
    <property type="match status" value="1"/>
</dbReference>
<dbReference type="AlphaFoldDB" id="A0A9P7S1H7"/>
<evidence type="ECO:0000256" key="3">
    <source>
        <dbReference type="ARBA" id="ARBA00022691"/>
    </source>
</evidence>
<evidence type="ECO:0000313" key="6">
    <source>
        <dbReference type="Proteomes" id="UP001049176"/>
    </source>
</evidence>
<dbReference type="GO" id="GO:0016740">
    <property type="term" value="F:transferase activity"/>
    <property type="evidence" value="ECO:0007669"/>
    <property type="project" value="UniProtKB-KW"/>
</dbReference>
<sequence>MPLQLHRLEALPQVDLDFFKEQLDLKNEAEVKAHIARIASKAYEIYSYRCIELFTFAQIKTGLYDRMGPSSAYQRALKLCSQRENALFLEFGTFFGTTLRKAVMDGVPVSRVIGSDLHSDFWELGHELFGTTPITFPAAFIAGDAFDSAFISARGPVTTNDADMQKVPDLQSLTSLIPLQGRISAIHASSVFHLFNEEKQVDLARAIASLLSSQSGSLIFGVQLGQEVAGVREFVRRPTDQTMRFIHSPESWKKLWDGNVFPAGSVQVEAKLVPINLKDTGVDGSILVWSCTVL</sequence>